<reference evidence="1 2" key="1">
    <citation type="journal article" date="2016" name="Mol. Biol. Evol.">
        <title>Comparative Genomics of Early-Diverging Mushroom-Forming Fungi Provides Insights into the Origins of Lignocellulose Decay Capabilities.</title>
        <authorList>
            <person name="Nagy L.G."/>
            <person name="Riley R."/>
            <person name="Tritt A."/>
            <person name="Adam C."/>
            <person name="Daum C."/>
            <person name="Floudas D."/>
            <person name="Sun H."/>
            <person name="Yadav J.S."/>
            <person name="Pangilinan J."/>
            <person name="Larsson K.H."/>
            <person name="Matsuura K."/>
            <person name="Barry K."/>
            <person name="Labutti K."/>
            <person name="Kuo R."/>
            <person name="Ohm R.A."/>
            <person name="Bhattacharya S.S."/>
            <person name="Shirouzu T."/>
            <person name="Yoshinaga Y."/>
            <person name="Martin F.M."/>
            <person name="Grigoriev I.V."/>
            <person name="Hibbett D.S."/>
        </authorList>
    </citation>
    <scope>NUCLEOTIDE SEQUENCE [LARGE SCALE GENOMIC DNA]</scope>
    <source>
        <strain evidence="1 2">HHB9708</strain>
    </source>
</reference>
<protein>
    <submittedName>
        <fullName evidence="1">Uncharacterized protein</fullName>
    </submittedName>
</protein>
<organism evidence="1 2">
    <name type="scientific">Sistotremastrum niveocremeum HHB9708</name>
    <dbReference type="NCBI Taxonomy" id="1314777"/>
    <lineage>
        <taxon>Eukaryota</taxon>
        <taxon>Fungi</taxon>
        <taxon>Dikarya</taxon>
        <taxon>Basidiomycota</taxon>
        <taxon>Agaricomycotina</taxon>
        <taxon>Agaricomycetes</taxon>
        <taxon>Sistotremastrales</taxon>
        <taxon>Sistotremastraceae</taxon>
        <taxon>Sertulicium</taxon>
        <taxon>Sertulicium niveocremeum</taxon>
    </lineage>
</organism>
<dbReference type="Proteomes" id="UP000076722">
    <property type="component" value="Unassembled WGS sequence"/>
</dbReference>
<dbReference type="AlphaFoldDB" id="A0A164PA18"/>
<keyword evidence="2" id="KW-1185">Reference proteome</keyword>
<evidence type="ECO:0000313" key="1">
    <source>
        <dbReference type="EMBL" id="KZS88517.1"/>
    </source>
</evidence>
<evidence type="ECO:0000313" key="2">
    <source>
        <dbReference type="Proteomes" id="UP000076722"/>
    </source>
</evidence>
<dbReference type="EMBL" id="KV419436">
    <property type="protein sequence ID" value="KZS88517.1"/>
    <property type="molecule type" value="Genomic_DNA"/>
</dbReference>
<accession>A0A164PA18</accession>
<proteinExistence type="predicted"/>
<name>A0A164PA18_9AGAM</name>
<sequence>MIAPLLNNGYVPATLQEHRLQTTRVISSPVIRPPVETIYLLGMKTGIQLTQTAKVTWHATRHLERAIRGYRDIRELHLGQAYIPTDAIAGRVLAISSSSRSRTQDESAPDRLEIALYLSRVSIAHRIAIAPILQSHEFYPPSLPISLRSINSTASVGQRQFFIGGSPRWRCGIL</sequence>
<gene>
    <name evidence="1" type="ORF">SISNIDRAFT_261232</name>
</gene>